<keyword evidence="1" id="KW-0732">Signal</keyword>
<comment type="caution">
    <text evidence="3">The sequence shown here is derived from an EMBL/GenBank/DDBJ whole genome shotgun (WGS) entry which is preliminary data.</text>
</comment>
<reference evidence="3" key="1">
    <citation type="submission" date="2024-01" db="EMBL/GenBank/DDBJ databases">
        <authorList>
            <person name="Webb A."/>
        </authorList>
    </citation>
    <scope>NUCLEOTIDE SEQUENCE</scope>
    <source>
        <strain evidence="3">Pm1</strain>
    </source>
</reference>
<dbReference type="Proteomes" id="UP001162060">
    <property type="component" value="Unassembled WGS sequence"/>
</dbReference>
<sequence length="79" mass="8615">MNKMMIIAMAAMLQLPVTRARIGSTVQGSDEACPTLCTREYYPVCDSAHGEHANRCLFDVAVCKNSSLTEKPCKAKSGY</sequence>
<dbReference type="Pfam" id="PF00050">
    <property type="entry name" value="Kazal_1"/>
    <property type="match status" value="1"/>
</dbReference>
<dbReference type="Gene3D" id="3.30.60.30">
    <property type="match status" value="1"/>
</dbReference>
<dbReference type="AlphaFoldDB" id="A0AAV1VAK6"/>
<feature type="signal peptide" evidence="1">
    <location>
        <begin position="1"/>
        <end position="20"/>
    </location>
</feature>
<gene>
    <name evidence="3" type="ORF">PM001_LOCUS29079</name>
</gene>
<dbReference type="SMART" id="SM00280">
    <property type="entry name" value="KAZAL"/>
    <property type="match status" value="1"/>
</dbReference>
<feature type="chain" id="PRO_5043987737" description="Kazal-like domain-containing protein" evidence="1">
    <location>
        <begin position="21"/>
        <end position="79"/>
    </location>
</feature>
<evidence type="ECO:0000313" key="4">
    <source>
        <dbReference type="Proteomes" id="UP001162060"/>
    </source>
</evidence>
<evidence type="ECO:0000259" key="2">
    <source>
        <dbReference type="SMART" id="SM00280"/>
    </source>
</evidence>
<name>A0AAV1VAK6_9STRA</name>
<dbReference type="InterPro" id="IPR002350">
    <property type="entry name" value="Kazal_dom"/>
</dbReference>
<accession>A0AAV1VAK6</accession>
<organism evidence="3 4">
    <name type="scientific">Peronospora matthiolae</name>
    <dbReference type="NCBI Taxonomy" id="2874970"/>
    <lineage>
        <taxon>Eukaryota</taxon>
        <taxon>Sar</taxon>
        <taxon>Stramenopiles</taxon>
        <taxon>Oomycota</taxon>
        <taxon>Peronosporomycetes</taxon>
        <taxon>Peronosporales</taxon>
        <taxon>Peronosporaceae</taxon>
        <taxon>Peronospora</taxon>
    </lineage>
</organism>
<proteinExistence type="predicted"/>
<protein>
    <recommendedName>
        <fullName evidence="2">Kazal-like domain-containing protein</fullName>
    </recommendedName>
</protein>
<evidence type="ECO:0000313" key="3">
    <source>
        <dbReference type="EMBL" id="CAK7943929.1"/>
    </source>
</evidence>
<feature type="domain" description="Kazal-like" evidence="2">
    <location>
        <begin position="32"/>
        <end position="73"/>
    </location>
</feature>
<dbReference type="InterPro" id="IPR036058">
    <property type="entry name" value="Kazal_dom_sf"/>
</dbReference>
<evidence type="ECO:0000256" key="1">
    <source>
        <dbReference type="SAM" id="SignalP"/>
    </source>
</evidence>
<dbReference type="SUPFAM" id="SSF100895">
    <property type="entry name" value="Kazal-type serine protease inhibitors"/>
    <property type="match status" value="1"/>
</dbReference>
<dbReference type="EMBL" id="CAKLBY020000305">
    <property type="protein sequence ID" value="CAK7943929.1"/>
    <property type="molecule type" value="Genomic_DNA"/>
</dbReference>